<dbReference type="PANTHER" id="PTHR48090">
    <property type="entry name" value="UNDECAPRENYL-PHOSPHATE 4-DEOXY-4-FORMAMIDO-L-ARABINOSE TRANSFERASE-RELATED"/>
    <property type="match status" value="1"/>
</dbReference>
<evidence type="ECO:0000256" key="10">
    <source>
        <dbReference type="ARBA" id="ARBA00048997"/>
    </source>
</evidence>
<evidence type="ECO:0000313" key="13">
    <source>
        <dbReference type="Proteomes" id="UP001141259"/>
    </source>
</evidence>
<comment type="similarity">
    <text evidence="3">Belongs to the glycosyltransferase 2 family.</text>
</comment>
<comment type="catalytic activity">
    <reaction evidence="9">
        <text>(2R)-3-phosphoglycerate + UDP-alpha-D-glucose = (2R)-2-O-(alpha-D-glucopyranosyl)-3-phospho-glycerate + UDP + H(+)</text>
        <dbReference type="Rhea" id="RHEA:31319"/>
        <dbReference type="ChEBI" id="CHEBI:15378"/>
        <dbReference type="ChEBI" id="CHEBI:58223"/>
        <dbReference type="ChEBI" id="CHEBI:58272"/>
        <dbReference type="ChEBI" id="CHEBI:58885"/>
        <dbReference type="ChEBI" id="CHEBI:62600"/>
        <dbReference type="EC" id="2.4.1.266"/>
    </reaction>
    <physiologicalReaction direction="left-to-right" evidence="9">
        <dbReference type="Rhea" id="RHEA:31320"/>
    </physiologicalReaction>
</comment>
<feature type="domain" description="Glycosyltransferase 2-like" evidence="11">
    <location>
        <begin position="28"/>
        <end position="130"/>
    </location>
</feature>
<comment type="cofactor">
    <cofactor evidence="2">
        <name>Mg(2+)</name>
        <dbReference type="ChEBI" id="CHEBI:18420"/>
    </cofactor>
</comment>
<sequence length="298" mass="32285">MTRRVVDPVLGIDLVAERTLDRRNATVSVVVPAHDERATVASVVADARKGLADLGVEGEVVVSASGCHDDTAEVAAAAGARVVEAPVGKGNAITAGVAASTGDVVCLVDGDLSYFGDRPLVALLVEPILSGVADATVSDLHWRPIYPQLWLNGFFLPLAGLLYPDLVVRVGSTPWSGQRAAVRELWPAELPADFTADLALLLHWNAHAQCLRPVLADDWTNPQRPKPDLVATEFRFLVSHAVADGRITEDLVPVLDEWFEGAHDRMADYRHGHHEPRRFERWLLLDSLRELRSGLSGA</sequence>
<dbReference type="EMBL" id="JANYMP010000008">
    <property type="protein sequence ID" value="MCS7479027.1"/>
    <property type="molecule type" value="Genomic_DNA"/>
</dbReference>
<dbReference type="EC" id="2.4.1.266" evidence="7"/>
<organism evidence="12 13">
    <name type="scientific">Umezawaea endophytica</name>
    <dbReference type="NCBI Taxonomy" id="1654476"/>
    <lineage>
        <taxon>Bacteria</taxon>
        <taxon>Bacillati</taxon>
        <taxon>Actinomycetota</taxon>
        <taxon>Actinomycetes</taxon>
        <taxon>Pseudonocardiales</taxon>
        <taxon>Pseudonocardiaceae</taxon>
        <taxon>Umezawaea</taxon>
    </lineage>
</organism>
<dbReference type="RefSeq" id="WP_259624514.1">
    <property type="nucleotide sequence ID" value="NZ_JANYMP010000008.1"/>
</dbReference>
<evidence type="ECO:0000259" key="11">
    <source>
        <dbReference type="Pfam" id="PF00535"/>
    </source>
</evidence>
<keyword evidence="5 12" id="KW-0808">Transferase</keyword>
<evidence type="ECO:0000256" key="1">
    <source>
        <dbReference type="ARBA" id="ARBA00001936"/>
    </source>
</evidence>
<gene>
    <name evidence="12" type="ORF">NZH93_19370</name>
</gene>
<protein>
    <recommendedName>
        <fullName evidence="8">Glucosyl-3-phosphoglycerate synthase</fullName>
        <ecNumber evidence="7">2.4.1.266</ecNumber>
    </recommendedName>
</protein>
<evidence type="ECO:0000256" key="3">
    <source>
        <dbReference type="ARBA" id="ARBA00006739"/>
    </source>
</evidence>
<keyword evidence="4 12" id="KW-0328">Glycosyltransferase</keyword>
<evidence type="ECO:0000256" key="6">
    <source>
        <dbReference type="ARBA" id="ARBA00022842"/>
    </source>
</evidence>
<evidence type="ECO:0000313" key="12">
    <source>
        <dbReference type="EMBL" id="MCS7479027.1"/>
    </source>
</evidence>
<comment type="cofactor">
    <cofactor evidence="1">
        <name>Mn(2+)</name>
        <dbReference type="ChEBI" id="CHEBI:29035"/>
    </cofactor>
</comment>
<accession>A0A9X3AFQ5</accession>
<dbReference type="GO" id="GO:0016757">
    <property type="term" value="F:glycosyltransferase activity"/>
    <property type="evidence" value="ECO:0007669"/>
    <property type="project" value="UniProtKB-KW"/>
</dbReference>
<dbReference type="InterPro" id="IPR029044">
    <property type="entry name" value="Nucleotide-diphossugar_trans"/>
</dbReference>
<comment type="caution">
    <text evidence="12">The sequence shown here is derived from an EMBL/GenBank/DDBJ whole genome shotgun (WGS) entry which is preliminary data.</text>
</comment>
<evidence type="ECO:0000256" key="9">
    <source>
        <dbReference type="ARBA" id="ARBA00048689"/>
    </source>
</evidence>
<evidence type="ECO:0000256" key="5">
    <source>
        <dbReference type="ARBA" id="ARBA00022679"/>
    </source>
</evidence>
<dbReference type="Pfam" id="PF00535">
    <property type="entry name" value="Glycos_transf_2"/>
    <property type="match status" value="1"/>
</dbReference>
<evidence type="ECO:0000256" key="2">
    <source>
        <dbReference type="ARBA" id="ARBA00001946"/>
    </source>
</evidence>
<dbReference type="InterPro" id="IPR001173">
    <property type="entry name" value="Glyco_trans_2-like"/>
</dbReference>
<proteinExistence type="inferred from homology"/>
<keyword evidence="13" id="KW-1185">Reference proteome</keyword>
<name>A0A9X3AFQ5_9PSEU</name>
<keyword evidence="6" id="KW-0460">Magnesium</keyword>
<reference evidence="12" key="1">
    <citation type="submission" date="2022-08" db="EMBL/GenBank/DDBJ databases">
        <authorList>
            <person name="Tistechok S."/>
            <person name="Samborskyy M."/>
            <person name="Roman I."/>
        </authorList>
    </citation>
    <scope>NUCLEOTIDE SEQUENCE</scope>
    <source>
        <strain evidence="12">DSM 103496</strain>
    </source>
</reference>
<dbReference type="PANTHER" id="PTHR48090:SF10">
    <property type="entry name" value="GLUCOSYL-3-PHOSPHOGLYCERATE SYNTHASE"/>
    <property type="match status" value="1"/>
</dbReference>
<dbReference type="Gene3D" id="3.90.550.10">
    <property type="entry name" value="Spore Coat Polysaccharide Biosynthesis Protein SpsA, Chain A"/>
    <property type="match status" value="1"/>
</dbReference>
<dbReference type="InterPro" id="IPR050256">
    <property type="entry name" value="Glycosyltransferase_2"/>
</dbReference>
<dbReference type="SUPFAM" id="SSF53448">
    <property type="entry name" value="Nucleotide-diphospho-sugar transferases"/>
    <property type="match status" value="1"/>
</dbReference>
<dbReference type="AlphaFoldDB" id="A0A9X3AFQ5"/>
<evidence type="ECO:0000256" key="4">
    <source>
        <dbReference type="ARBA" id="ARBA00022676"/>
    </source>
</evidence>
<dbReference type="Proteomes" id="UP001141259">
    <property type="component" value="Unassembled WGS sequence"/>
</dbReference>
<evidence type="ECO:0000256" key="7">
    <source>
        <dbReference type="ARBA" id="ARBA00039022"/>
    </source>
</evidence>
<comment type="catalytic activity">
    <reaction evidence="10">
        <text>an NDP-alpha-D-glucose + (2R)-3-phosphoglycerate = (2R)-2-O-(alpha-D-glucopyranosyl)-3-phospho-glycerate + a ribonucleoside 5'-diphosphate + H(+)</text>
        <dbReference type="Rhea" id="RHEA:47244"/>
        <dbReference type="ChEBI" id="CHEBI:15378"/>
        <dbReference type="ChEBI" id="CHEBI:57930"/>
        <dbReference type="ChEBI" id="CHEBI:58272"/>
        <dbReference type="ChEBI" id="CHEBI:62600"/>
        <dbReference type="ChEBI" id="CHEBI:76533"/>
        <dbReference type="EC" id="2.4.1.266"/>
    </reaction>
    <physiologicalReaction direction="left-to-right" evidence="10">
        <dbReference type="Rhea" id="RHEA:47245"/>
    </physiologicalReaction>
</comment>
<evidence type="ECO:0000256" key="8">
    <source>
        <dbReference type="ARBA" id="ARBA00040894"/>
    </source>
</evidence>